<dbReference type="OrthoDB" id="10220528at2759"/>
<dbReference type="Proteomes" id="UP000677228">
    <property type="component" value="Unassembled WGS sequence"/>
</dbReference>
<dbReference type="AlphaFoldDB" id="A0A815RWX2"/>
<dbReference type="EMBL" id="CAJOBA010044295">
    <property type="protein sequence ID" value="CAF4161938.1"/>
    <property type="molecule type" value="Genomic_DNA"/>
</dbReference>
<evidence type="ECO:0000313" key="2">
    <source>
        <dbReference type="EMBL" id="CAF1483999.1"/>
    </source>
</evidence>
<dbReference type="Proteomes" id="UP000663829">
    <property type="component" value="Unassembled WGS sequence"/>
</dbReference>
<dbReference type="EMBL" id="CAJNOQ010021294">
    <property type="protein sequence ID" value="CAF1483999.1"/>
    <property type="molecule type" value="Genomic_DNA"/>
</dbReference>
<evidence type="ECO:0000313" key="3">
    <source>
        <dbReference type="EMBL" id="CAF4161938.1"/>
    </source>
</evidence>
<evidence type="ECO:0000313" key="4">
    <source>
        <dbReference type="EMBL" id="CAF4348385.1"/>
    </source>
</evidence>
<evidence type="ECO:0000313" key="5">
    <source>
        <dbReference type="Proteomes" id="UP000663829"/>
    </source>
</evidence>
<accession>A0A815RWX2</accession>
<dbReference type="EMBL" id="CAJOBC010086779">
    <property type="protein sequence ID" value="CAF4348385.1"/>
    <property type="molecule type" value="Genomic_DNA"/>
</dbReference>
<keyword evidence="5" id="KW-1185">Reference proteome</keyword>
<dbReference type="EMBL" id="CAJNOK010022655">
    <property type="protein sequence ID" value="CAF1351392.1"/>
    <property type="molecule type" value="Genomic_DNA"/>
</dbReference>
<gene>
    <name evidence="2" type="ORF">GPM918_LOCUS35961</name>
    <name evidence="1" type="ORF">OVA965_LOCUS30814</name>
    <name evidence="4" type="ORF">SRO942_LOCUS36687</name>
    <name evidence="3" type="ORF">TMI583_LOCUS31624</name>
</gene>
<evidence type="ECO:0000313" key="1">
    <source>
        <dbReference type="EMBL" id="CAF1351392.1"/>
    </source>
</evidence>
<comment type="caution">
    <text evidence="2">The sequence shown here is derived from an EMBL/GenBank/DDBJ whole genome shotgun (WGS) entry which is preliminary data.</text>
</comment>
<feature type="non-terminal residue" evidence="2">
    <location>
        <position position="253"/>
    </location>
</feature>
<dbReference type="Proteomes" id="UP000681722">
    <property type="component" value="Unassembled WGS sequence"/>
</dbReference>
<protein>
    <submittedName>
        <fullName evidence="2">Uncharacterized protein</fullName>
    </submittedName>
</protein>
<sequence>GLTEGFSECGGNEIECRHLCENRSDFPSLKAVNSKMEYLLPQHGCYDLGPINIYNYHVCENHLNNRGDFRVIDKLHAFAIWKNDKKSFFGKLMCTSCRKALDNQENNYITNEIKQQCDQLFEWLYNFDVFHTPTTISSKSSTSSYSPTIYSGAARDDQEVLKNFLRSMNHTYEIPVTFSYNGCSSKSKQNFCSFIKHILQFIVQIVAPNDSNQVWSDIVETSADSLHVSNIHMGKDFEIVMSGLAESYENCDH</sequence>
<proteinExistence type="predicted"/>
<reference evidence="2" key="1">
    <citation type="submission" date="2021-02" db="EMBL/GenBank/DDBJ databases">
        <authorList>
            <person name="Nowell W R."/>
        </authorList>
    </citation>
    <scope>NUCLEOTIDE SEQUENCE</scope>
</reference>
<organism evidence="2 5">
    <name type="scientific">Didymodactylos carnosus</name>
    <dbReference type="NCBI Taxonomy" id="1234261"/>
    <lineage>
        <taxon>Eukaryota</taxon>
        <taxon>Metazoa</taxon>
        <taxon>Spiralia</taxon>
        <taxon>Gnathifera</taxon>
        <taxon>Rotifera</taxon>
        <taxon>Eurotatoria</taxon>
        <taxon>Bdelloidea</taxon>
        <taxon>Philodinida</taxon>
        <taxon>Philodinidae</taxon>
        <taxon>Didymodactylos</taxon>
    </lineage>
</organism>
<dbReference type="Proteomes" id="UP000682733">
    <property type="component" value="Unassembled WGS sequence"/>
</dbReference>
<name>A0A815RWX2_9BILA</name>